<name>K2HI70_ENTNP</name>
<dbReference type="GeneID" id="20071183"/>
<gene>
    <name evidence="1" type="ORF">ENU1_014470</name>
</gene>
<dbReference type="VEuPathDB" id="AmoebaDB:ENU1_014470"/>
<dbReference type="OrthoDB" id="10263346at2759"/>
<evidence type="ECO:0000313" key="2">
    <source>
        <dbReference type="Proteomes" id="UP000006769"/>
    </source>
</evidence>
<evidence type="ECO:0000313" key="1">
    <source>
        <dbReference type="EMBL" id="EKE42654.1"/>
    </source>
</evidence>
<dbReference type="RefSeq" id="XP_008855009.1">
    <property type="nucleotide sequence ID" value="XM_008856787.1"/>
</dbReference>
<organism evidence="1 2">
    <name type="scientific">Entamoeba nuttalli (strain P19)</name>
    <name type="common">Amoeba</name>
    <dbReference type="NCBI Taxonomy" id="1076696"/>
    <lineage>
        <taxon>Eukaryota</taxon>
        <taxon>Amoebozoa</taxon>
        <taxon>Evosea</taxon>
        <taxon>Archamoebae</taxon>
        <taxon>Mastigamoebida</taxon>
        <taxon>Entamoebidae</taxon>
        <taxon>Entamoeba</taxon>
    </lineage>
</organism>
<dbReference type="EMBL" id="JH925337">
    <property type="protein sequence ID" value="EKE42654.1"/>
    <property type="molecule type" value="Genomic_DNA"/>
</dbReference>
<proteinExistence type="predicted"/>
<dbReference type="AlphaFoldDB" id="K2HI70"/>
<sequence length="63" mass="7529">MSKLSWHATASLLEDVDWPFYVVVTYGHGYQYFSGILRTFDKYGLLFEFMINGLTYDRKYFII</sequence>
<dbReference type="Proteomes" id="UP000006769">
    <property type="component" value="Unassembled WGS sequence"/>
</dbReference>
<reference evidence="1 2" key="1">
    <citation type="submission" date="2011-11" db="EMBL/GenBank/DDBJ databases">
        <authorList>
            <person name="Hannick L."/>
            <person name="Karamycheva S."/>
            <person name="Lorenzi H."/>
            <person name="Caler E."/>
        </authorList>
    </citation>
    <scope>NUCLEOTIDE SEQUENCE [LARGE SCALE GENOMIC DNA]</scope>
    <source>
        <strain evidence="1 2">P19</strain>
    </source>
</reference>
<accession>K2HI70</accession>
<protein>
    <submittedName>
        <fullName evidence="1">Uncharacterized protein</fullName>
    </submittedName>
</protein>